<dbReference type="SUPFAM" id="SSF53756">
    <property type="entry name" value="UDP-Glycosyltransferase/glycogen phosphorylase"/>
    <property type="match status" value="1"/>
</dbReference>
<dbReference type="PANTHER" id="PTHR45947">
    <property type="entry name" value="SULFOQUINOVOSYL TRANSFERASE SQD2"/>
    <property type="match status" value="1"/>
</dbReference>
<dbReference type="EC" id="2.4.-.-" evidence="3"/>
<name>A0AA96GIQ0_9BACT</name>
<evidence type="ECO:0000313" key="4">
    <source>
        <dbReference type="Proteomes" id="UP001302494"/>
    </source>
</evidence>
<evidence type="ECO:0000259" key="2">
    <source>
        <dbReference type="Pfam" id="PF13439"/>
    </source>
</evidence>
<dbReference type="InterPro" id="IPR001296">
    <property type="entry name" value="Glyco_trans_1"/>
</dbReference>
<dbReference type="GO" id="GO:0016757">
    <property type="term" value="F:glycosyltransferase activity"/>
    <property type="evidence" value="ECO:0007669"/>
    <property type="project" value="UniProtKB-KW"/>
</dbReference>
<dbReference type="InterPro" id="IPR050194">
    <property type="entry name" value="Glycosyltransferase_grp1"/>
</dbReference>
<dbReference type="Pfam" id="PF00534">
    <property type="entry name" value="Glycos_transf_1"/>
    <property type="match status" value="1"/>
</dbReference>
<dbReference type="Proteomes" id="UP001302494">
    <property type="component" value="Chromosome"/>
</dbReference>
<keyword evidence="3" id="KW-0328">Glycosyltransferase</keyword>
<dbReference type="AlphaFoldDB" id="A0AA96GIQ0"/>
<protein>
    <submittedName>
        <fullName evidence="3">Glycosyltransferase</fullName>
        <ecNumber evidence="3">2.4.-.-</ecNumber>
    </submittedName>
</protein>
<dbReference type="InterPro" id="IPR028098">
    <property type="entry name" value="Glyco_trans_4-like_N"/>
</dbReference>
<keyword evidence="4" id="KW-1185">Reference proteome</keyword>
<feature type="domain" description="Glycosyltransferase subfamily 4-like N-terminal" evidence="2">
    <location>
        <begin position="16"/>
        <end position="187"/>
    </location>
</feature>
<dbReference type="Gene3D" id="3.40.50.2000">
    <property type="entry name" value="Glycogen Phosphorylase B"/>
    <property type="match status" value="2"/>
</dbReference>
<evidence type="ECO:0000313" key="3">
    <source>
        <dbReference type="EMBL" id="WNM62062.1"/>
    </source>
</evidence>
<organism evidence="3 4">
    <name type="scientific">Candidatus Nitrospira neomarina</name>
    <dbReference type="NCBI Taxonomy" id="3020899"/>
    <lineage>
        <taxon>Bacteria</taxon>
        <taxon>Pseudomonadati</taxon>
        <taxon>Nitrospirota</taxon>
        <taxon>Nitrospiria</taxon>
        <taxon>Nitrospirales</taxon>
        <taxon>Nitrospiraceae</taxon>
        <taxon>Nitrospira</taxon>
    </lineage>
</organism>
<dbReference type="Pfam" id="PF13439">
    <property type="entry name" value="Glyco_transf_4"/>
    <property type="match status" value="1"/>
</dbReference>
<gene>
    <name evidence="3" type="ORF">PQG83_20335</name>
</gene>
<reference evidence="3 4" key="1">
    <citation type="submission" date="2023-01" db="EMBL/GenBank/DDBJ databases">
        <title>Cultivation and genomic characterization of new, ubiquitous marine nitrite-oxidizing bacteria from the Nitrospirales.</title>
        <authorList>
            <person name="Mueller A.J."/>
            <person name="Daebeler A."/>
            <person name="Herbold C.W."/>
            <person name="Kirkegaard R.H."/>
            <person name="Daims H."/>
        </authorList>
    </citation>
    <scope>NUCLEOTIDE SEQUENCE [LARGE SCALE GENOMIC DNA]</scope>
    <source>
        <strain evidence="3 4">DK</strain>
    </source>
</reference>
<keyword evidence="3" id="KW-0808">Transferase</keyword>
<accession>A0AA96GIQ0</accession>
<dbReference type="EMBL" id="CP116968">
    <property type="protein sequence ID" value="WNM62062.1"/>
    <property type="molecule type" value="Genomic_DNA"/>
</dbReference>
<sequence>MKVALVHDWLTGMRGGERCLEALCELFPDAPIYTLFHVKGSVSRTIERHPIIPSVLNRVPFAKSRYRYLLPFFPSAIQRLEIHQYDLVVSSSHCVAKGIRVPRETCHISYIHTPMRYIWDGFDTYFVNTGMWNFGRLGMGLFRTRLQRWDVESNAQVSCFIANSQNVAGRIARQYGRAACVVYPPVDWQTFHVSHRHEEFYLMVTAFAPYKKVDLAIAAANELGLPLKIIGQGQDEKRLRRMAGPSVEFLGWQPDHRVRDFYSRCLAVLFPGEEDFGIVPLEAMASGKPVIAFGKGGALETIVPLNPLPEQGENPLGRRVHERGTSAVPTGVFHYEQSVQAIVEAIQLFTQNFTDFNPDAIRAHVEPFDRSHFKQRIQQVIMSRYRAFRHTPPC</sequence>
<dbReference type="KEGG" id="nneo:PQG83_20335"/>
<evidence type="ECO:0000259" key="1">
    <source>
        <dbReference type="Pfam" id="PF00534"/>
    </source>
</evidence>
<dbReference type="PANTHER" id="PTHR45947:SF3">
    <property type="entry name" value="SULFOQUINOVOSYL TRANSFERASE SQD2"/>
    <property type="match status" value="1"/>
</dbReference>
<feature type="domain" description="Glycosyl transferase family 1" evidence="1">
    <location>
        <begin position="197"/>
        <end position="304"/>
    </location>
</feature>
<proteinExistence type="predicted"/>
<dbReference type="RefSeq" id="WP_312745001.1">
    <property type="nucleotide sequence ID" value="NZ_CP116968.1"/>
</dbReference>